<feature type="chain" id="PRO_5028286232" evidence="1">
    <location>
        <begin position="26"/>
        <end position="104"/>
    </location>
</feature>
<reference evidence="3" key="1">
    <citation type="submission" date="2020-06" db="EMBL/GenBank/DDBJ databases">
        <title>Draft genomic sequecing of Geomonas sp. Red745.</title>
        <authorList>
            <person name="Itoh H."/>
            <person name="Xu Z.X."/>
            <person name="Ushijima N."/>
            <person name="Masuda Y."/>
            <person name="Shiratori Y."/>
            <person name="Senoo K."/>
        </authorList>
    </citation>
    <scope>NUCLEOTIDE SEQUENCE [LARGE SCALE GENOMIC DNA]</scope>
    <source>
        <strain evidence="3">Red745</strain>
    </source>
</reference>
<keyword evidence="1" id="KW-0732">Signal</keyword>
<name>A0A6V8N2B5_9BACT</name>
<gene>
    <name evidence="2" type="ORF">GMLC_02470</name>
</gene>
<protein>
    <submittedName>
        <fullName evidence="2">Uncharacterized protein</fullName>
    </submittedName>
</protein>
<evidence type="ECO:0000313" key="2">
    <source>
        <dbReference type="EMBL" id="GFO66668.1"/>
    </source>
</evidence>
<dbReference type="AlphaFoldDB" id="A0A6V8N2B5"/>
<proteinExistence type="predicted"/>
<organism evidence="2 3">
    <name type="scientific">Geomonas limicola</name>
    <dbReference type="NCBI Taxonomy" id="2740186"/>
    <lineage>
        <taxon>Bacteria</taxon>
        <taxon>Pseudomonadati</taxon>
        <taxon>Thermodesulfobacteriota</taxon>
        <taxon>Desulfuromonadia</taxon>
        <taxon>Geobacterales</taxon>
        <taxon>Geobacteraceae</taxon>
        <taxon>Geomonas</taxon>
    </lineage>
</organism>
<feature type="signal peptide" evidence="1">
    <location>
        <begin position="1"/>
        <end position="25"/>
    </location>
</feature>
<dbReference type="EMBL" id="BLXZ01000001">
    <property type="protein sequence ID" value="GFO66668.1"/>
    <property type="molecule type" value="Genomic_DNA"/>
</dbReference>
<dbReference type="Proteomes" id="UP000587586">
    <property type="component" value="Unassembled WGS sequence"/>
</dbReference>
<dbReference type="RefSeq" id="WP_183359205.1">
    <property type="nucleotide sequence ID" value="NZ_BLXZ01000001.1"/>
</dbReference>
<evidence type="ECO:0000256" key="1">
    <source>
        <dbReference type="SAM" id="SignalP"/>
    </source>
</evidence>
<evidence type="ECO:0000313" key="3">
    <source>
        <dbReference type="Proteomes" id="UP000587586"/>
    </source>
</evidence>
<keyword evidence="3" id="KW-1185">Reference proteome</keyword>
<accession>A0A6V8N2B5</accession>
<comment type="caution">
    <text evidence="2">The sequence shown here is derived from an EMBL/GenBank/DDBJ whole genome shotgun (WGS) entry which is preliminary data.</text>
</comment>
<sequence length="104" mass="11802">MRTARLLSVTAALGIWILPVWPASAEPGQPEPQRDECLLVARLDNADCSNHVDSIDNRITRLQREIAKGNQVYSAEELSYLKKELQQYQAMREYLDRNAPNGGY</sequence>